<protein>
    <submittedName>
        <fullName evidence="1">Uncharacterized protein</fullName>
    </submittedName>
</protein>
<dbReference type="AlphaFoldDB" id="X1QU69"/>
<feature type="non-terminal residue" evidence="1">
    <location>
        <position position="83"/>
    </location>
</feature>
<name>X1QU69_9ZZZZ</name>
<feature type="non-terminal residue" evidence="1">
    <location>
        <position position="1"/>
    </location>
</feature>
<dbReference type="EMBL" id="BARV01044502">
    <property type="protein sequence ID" value="GAI71808.1"/>
    <property type="molecule type" value="Genomic_DNA"/>
</dbReference>
<reference evidence="1" key="1">
    <citation type="journal article" date="2014" name="Front. Microbiol.">
        <title>High frequency of phylogenetically diverse reductive dehalogenase-homologous genes in deep subseafloor sedimentary metagenomes.</title>
        <authorList>
            <person name="Kawai M."/>
            <person name="Futagami T."/>
            <person name="Toyoda A."/>
            <person name="Takaki Y."/>
            <person name="Nishi S."/>
            <person name="Hori S."/>
            <person name="Arai W."/>
            <person name="Tsubouchi T."/>
            <person name="Morono Y."/>
            <person name="Uchiyama I."/>
            <person name="Ito T."/>
            <person name="Fujiyama A."/>
            <person name="Inagaki F."/>
            <person name="Takami H."/>
        </authorList>
    </citation>
    <scope>NUCLEOTIDE SEQUENCE</scope>
    <source>
        <strain evidence="1">Expedition CK06-06</strain>
    </source>
</reference>
<evidence type="ECO:0000313" key="1">
    <source>
        <dbReference type="EMBL" id="GAI71808.1"/>
    </source>
</evidence>
<proteinExistence type="predicted"/>
<accession>X1QU69</accession>
<comment type="caution">
    <text evidence="1">The sequence shown here is derived from an EMBL/GenBank/DDBJ whole genome shotgun (WGS) entry which is preliminary data.</text>
</comment>
<organism evidence="1">
    <name type="scientific">marine sediment metagenome</name>
    <dbReference type="NCBI Taxonomy" id="412755"/>
    <lineage>
        <taxon>unclassified sequences</taxon>
        <taxon>metagenomes</taxon>
        <taxon>ecological metagenomes</taxon>
    </lineage>
</organism>
<gene>
    <name evidence="1" type="ORF">S06H3_65823</name>
</gene>
<sequence>KVSTDKEPPRAKRFNVFEGQILPDPEGEYTFSMALQKAMVEKGASSNQAAEMATTFAKMNTDTMNLLIPLLTKGSDGDTVTKL</sequence>